<evidence type="ECO:0000313" key="2">
    <source>
        <dbReference type="EMBL" id="VTQ65585.1"/>
    </source>
</evidence>
<feature type="transmembrane region" description="Helical" evidence="1">
    <location>
        <begin position="240"/>
        <end position="260"/>
    </location>
</feature>
<dbReference type="AlphaFoldDB" id="A0A449ECK0"/>
<feature type="transmembrane region" description="Helical" evidence="1">
    <location>
        <begin position="556"/>
        <end position="578"/>
    </location>
</feature>
<evidence type="ECO:0000256" key="1">
    <source>
        <dbReference type="SAM" id="Phobius"/>
    </source>
</evidence>
<keyword evidence="1" id="KW-0812">Transmembrane</keyword>
<dbReference type="EMBL" id="CABEEP010000001">
    <property type="protein sequence ID" value="VTQ65585.1"/>
    <property type="molecule type" value="Genomic_DNA"/>
</dbReference>
<feature type="transmembrane region" description="Helical" evidence="1">
    <location>
        <begin position="493"/>
        <end position="512"/>
    </location>
</feature>
<reference evidence="2 3" key="1">
    <citation type="submission" date="2019-05" db="EMBL/GenBank/DDBJ databases">
        <authorList>
            <consortium name="Pathogen Informatics"/>
        </authorList>
    </citation>
    <scope>NUCLEOTIDE SEQUENCE [LARGE SCALE GENOMIC DNA]</scope>
    <source>
        <strain evidence="2 3">NCTC12204</strain>
    </source>
</reference>
<evidence type="ECO:0000313" key="3">
    <source>
        <dbReference type="Proteomes" id="UP000352698"/>
    </source>
</evidence>
<organism evidence="2 3">
    <name type="scientific">Enterococcus hirae</name>
    <dbReference type="NCBI Taxonomy" id="1354"/>
    <lineage>
        <taxon>Bacteria</taxon>
        <taxon>Bacillati</taxon>
        <taxon>Bacillota</taxon>
        <taxon>Bacilli</taxon>
        <taxon>Lactobacillales</taxon>
        <taxon>Enterococcaceae</taxon>
        <taxon>Enterococcus</taxon>
    </lineage>
</organism>
<feature type="transmembrane region" description="Helical" evidence="1">
    <location>
        <begin position="519"/>
        <end position="544"/>
    </location>
</feature>
<gene>
    <name evidence="2" type="ORF">NCTC12204_01748</name>
</gene>
<feature type="transmembrane region" description="Helical" evidence="1">
    <location>
        <begin position="91"/>
        <end position="112"/>
    </location>
</feature>
<feature type="transmembrane region" description="Helical" evidence="1">
    <location>
        <begin position="16"/>
        <end position="35"/>
    </location>
</feature>
<dbReference type="Proteomes" id="UP000352698">
    <property type="component" value="Unassembled WGS sequence"/>
</dbReference>
<dbReference type="RefSeq" id="WP_010737816.1">
    <property type="nucleotide sequence ID" value="NZ_AP027299.1"/>
</dbReference>
<sequence>MDRVKEMLQYVRQKQLYFICGIALILTLIRLYLYYKATYSIDMTASYDDQLFIHYARNLVDGQWLGEYNAKTLSKGISYSLFLAFANKIQLPYSLLLGGFNILASVLITLSVKPIVKKNSILFFIYVFFLFSPIGFTHEYSTRIYRNAIVIPSVVIIVACLLAIYYRKYRATKTILPWFFLLSLIFPFYWYIREDSLWLLPFVLAALIISFVQILLGVDFRPTKTVEKFLSQITFDRRKLIKLSLFFLPMISFIVTNQMIKHKNEEVYHLAVVNDRTSGEFAQLMKNLIRIDDGTNINKENSRIWVSHEALNKALAVSPAFAKEAARIKELYTTHAWTQAGKVKELKGDIIFWALRDVLNESGYYQNNAKETNEFWKQVNQELRAAYRKGDLKKKREVYLMSTGDGKIAEDIPVLLDFFRTAYSDNLFYKDFHQGGNYSFGTHADVEAAQNFLRVPLLNNWINSEDPQPPILVLSKTAKISNIMIAIYQKTSGVVLCLAILGFLFLILGSIYAKKDRGFYCSALVITSGLILTQFLFLFGVSWFCSYSPEQKDYFLSVYTGAGVPIMQIAMVLIFLGISKISWGKIKHKLKLNK</sequence>
<feature type="transmembrane region" description="Helical" evidence="1">
    <location>
        <begin position="144"/>
        <end position="166"/>
    </location>
</feature>
<feature type="transmembrane region" description="Helical" evidence="1">
    <location>
        <begin position="175"/>
        <end position="192"/>
    </location>
</feature>
<protein>
    <submittedName>
        <fullName evidence="2">Membrane protein</fullName>
    </submittedName>
</protein>
<feature type="transmembrane region" description="Helical" evidence="1">
    <location>
        <begin position="119"/>
        <end position="138"/>
    </location>
</feature>
<keyword evidence="1" id="KW-0472">Membrane</keyword>
<accession>A0A449ECK0</accession>
<comment type="caution">
    <text evidence="2">The sequence shown here is derived from an EMBL/GenBank/DDBJ whole genome shotgun (WGS) entry which is preliminary data.</text>
</comment>
<feature type="transmembrane region" description="Helical" evidence="1">
    <location>
        <begin position="198"/>
        <end position="220"/>
    </location>
</feature>
<name>A0A449ECK0_ENTHR</name>
<keyword evidence="1" id="KW-1133">Transmembrane helix</keyword>
<proteinExistence type="predicted"/>